<evidence type="ECO:0000313" key="2">
    <source>
        <dbReference type="Proteomes" id="UP000254260"/>
    </source>
</evidence>
<name>A0A379PLJ3_ECTME</name>
<sequence>MTQKSVESIIAVSSYDDAALLLEDAVNEVDLGSIKIFLTDGSAGRKVVVLNAMDSDASAIIDI</sequence>
<dbReference type="Proteomes" id="UP000254260">
    <property type="component" value="Unassembled WGS sequence"/>
</dbReference>
<reference evidence="1 2" key="1">
    <citation type="submission" date="2018-06" db="EMBL/GenBank/DDBJ databases">
        <authorList>
            <consortium name="Pathogen Informatics"/>
            <person name="Doyle S."/>
        </authorList>
    </citation>
    <scope>NUCLEOTIDE SEQUENCE [LARGE SCALE GENOMIC DNA]</scope>
    <source>
        <strain evidence="1 2">NCTC10899</strain>
    </source>
</reference>
<proteinExistence type="predicted"/>
<evidence type="ECO:0000313" key="1">
    <source>
        <dbReference type="EMBL" id="SUE95841.1"/>
    </source>
</evidence>
<accession>A0A379PLJ3</accession>
<organism evidence="1 2">
    <name type="scientific">Ectopseudomonas mendocina</name>
    <name type="common">Pseudomonas mendocina</name>
    <dbReference type="NCBI Taxonomy" id="300"/>
    <lineage>
        <taxon>Bacteria</taxon>
        <taxon>Pseudomonadati</taxon>
        <taxon>Pseudomonadota</taxon>
        <taxon>Gammaproteobacteria</taxon>
        <taxon>Pseudomonadales</taxon>
        <taxon>Pseudomonadaceae</taxon>
        <taxon>Ectopseudomonas</taxon>
    </lineage>
</organism>
<gene>
    <name evidence="1" type="ORF">NCTC10899_05082</name>
</gene>
<dbReference type="RefSeq" id="WP_115292700.1">
    <property type="nucleotide sequence ID" value="NZ_UGUU01000002.1"/>
</dbReference>
<protein>
    <submittedName>
        <fullName evidence="1">Uncharacterized protein</fullName>
    </submittedName>
</protein>
<dbReference type="EMBL" id="UGUU01000002">
    <property type="protein sequence ID" value="SUE95841.1"/>
    <property type="molecule type" value="Genomic_DNA"/>
</dbReference>
<dbReference type="AlphaFoldDB" id="A0A379PLJ3"/>